<proteinExistence type="predicted"/>
<sequence>MRPRERTRDEEVTALLAYGAFLHADHRGICGPGSGWVTLADPEGNLFCVLRSEAEL</sequence>
<feature type="domain" description="Glyoxalase-like" evidence="1">
    <location>
        <begin position="7"/>
        <end position="50"/>
    </location>
</feature>
<gene>
    <name evidence="2" type="ORF">J2S63_002050</name>
</gene>
<accession>A0ABU2BV36</accession>
<dbReference type="Pfam" id="PF18029">
    <property type="entry name" value="Glyoxalase_6"/>
    <property type="match status" value="1"/>
</dbReference>
<keyword evidence="3" id="KW-1185">Reference proteome</keyword>
<dbReference type="InterPro" id="IPR029068">
    <property type="entry name" value="Glyas_Bleomycin-R_OHBP_Dase"/>
</dbReference>
<reference evidence="2 3" key="1">
    <citation type="submission" date="2023-07" db="EMBL/GenBank/DDBJ databases">
        <title>Sequencing the genomes of 1000 actinobacteria strains.</title>
        <authorList>
            <person name="Klenk H.-P."/>
        </authorList>
    </citation>
    <scope>NUCLEOTIDE SEQUENCE [LARGE SCALE GENOMIC DNA]</scope>
    <source>
        <strain evidence="2 3">DSM 19426</strain>
    </source>
</reference>
<name>A0ABU2BV36_9ACTN</name>
<evidence type="ECO:0000313" key="3">
    <source>
        <dbReference type="Proteomes" id="UP001183648"/>
    </source>
</evidence>
<organism evidence="2 3">
    <name type="scientific">Nocardioides marmoribigeumensis</name>
    <dbReference type="NCBI Taxonomy" id="433649"/>
    <lineage>
        <taxon>Bacteria</taxon>
        <taxon>Bacillati</taxon>
        <taxon>Actinomycetota</taxon>
        <taxon>Actinomycetes</taxon>
        <taxon>Propionibacteriales</taxon>
        <taxon>Nocardioidaceae</taxon>
        <taxon>Nocardioides</taxon>
    </lineage>
</organism>
<protein>
    <recommendedName>
        <fullName evidence="1">Glyoxalase-like domain-containing protein</fullName>
    </recommendedName>
</protein>
<dbReference type="InterPro" id="IPR041581">
    <property type="entry name" value="Glyoxalase_6"/>
</dbReference>
<dbReference type="Gene3D" id="3.10.180.10">
    <property type="entry name" value="2,3-Dihydroxybiphenyl 1,2-Dioxygenase, domain 1"/>
    <property type="match status" value="1"/>
</dbReference>
<comment type="caution">
    <text evidence="2">The sequence shown here is derived from an EMBL/GenBank/DDBJ whole genome shotgun (WGS) entry which is preliminary data.</text>
</comment>
<evidence type="ECO:0000259" key="1">
    <source>
        <dbReference type="Pfam" id="PF18029"/>
    </source>
</evidence>
<dbReference type="EMBL" id="JAVDYG010000001">
    <property type="protein sequence ID" value="MDR7362497.1"/>
    <property type="molecule type" value="Genomic_DNA"/>
</dbReference>
<evidence type="ECO:0000313" key="2">
    <source>
        <dbReference type="EMBL" id="MDR7362497.1"/>
    </source>
</evidence>
<dbReference type="Proteomes" id="UP001183648">
    <property type="component" value="Unassembled WGS sequence"/>
</dbReference>